<evidence type="ECO:0000313" key="1">
    <source>
        <dbReference type="EMBL" id="MDA5109679.1"/>
    </source>
</evidence>
<dbReference type="InterPro" id="IPR015315">
    <property type="entry name" value="DUF1963"/>
</dbReference>
<comment type="caution">
    <text evidence="1">The sequence shown here is derived from an EMBL/GenBank/DDBJ whole genome shotgun (WGS) entry which is preliminary data.</text>
</comment>
<protein>
    <submittedName>
        <fullName evidence="1">YwqG family protein</fullName>
    </submittedName>
</protein>
<sequence length="290" mass="33415">MKQEILSLFHEAGLSRYAERFEPLIRPSFRIFTHPVDEEALSPGSSKIGGCPDLPAGTPWPYWKSYPLSFLAQINLAELPPFPENILPERGLLLFFFAAAAMYDDKDFYDSVETARVLFVPDPDGAGLKRTAPPEELDDYDPPARFSPCSLRYLVEWTVPPGESCDIEQLGMSWNENRDDFDRYWEVFGQRVEERFLHPDDMKNRLLGCPDPIQGDMQRECQLLADPSTDRNDQAALRRATRWRLLFQVDSEVEKTGMMWGDVGRLYFWIEQEALERGDFSRVVCIEQCG</sequence>
<dbReference type="InterPro" id="IPR035948">
    <property type="entry name" value="YwqG-like_sf"/>
</dbReference>
<accession>A0A9X3TRX9</accession>
<dbReference type="Pfam" id="PF09234">
    <property type="entry name" value="DUF1963"/>
    <property type="match status" value="1"/>
</dbReference>
<dbReference type="Proteomes" id="UP001151071">
    <property type="component" value="Unassembled WGS sequence"/>
</dbReference>
<gene>
    <name evidence="1" type="ORF">O3V59_15035</name>
</gene>
<dbReference type="Gene3D" id="2.30.320.10">
    <property type="entry name" value="YwqG-like"/>
    <property type="match status" value="1"/>
</dbReference>
<dbReference type="AlphaFoldDB" id="A0A9X3TRX9"/>
<reference evidence="1" key="1">
    <citation type="submission" date="2022-12" db="EMBL/GenBank/DDBJ databases">
        <title>Draft genome sequence of the thermophilic strain Brevibacillus thermoruber HT42, isolated from Los Humeros, Puebla, Mexico, with biotechnological potential.</title>
        <authorList>
            <person name="Lara Sanchez J."/>
            <person name="Solis Palacios R."/>
            <person name="Bustos Baena A.S."/>
            <person name="Ruz Baez A.E."/>
            <person name="Espinosa Luna G."/>
            <person name="Oliart Ros R.M."/>
        </authorList>
    </citation>
    <scope>NUCLEOTIDE SEQUENCE</scope>
    <source>
        <strain evidence="1">HT42</strain>
    </source>
</reference>
<organism evidence="1 2">
    <name type="scientific">Brevibacillus thermoruber</name>
    <dbReference type="NCBI Taxonomy" id="33942"/>
    <lineage>
        <taxon>Bacteria</taxon>
        <taxon>Bacillati</taxon>
        <taxon>Bacillota</taxon>
        <taxon>Bacilli</taxon>
        <taxon>Bacillales</taxon>
        <taxon>Paenibacillaceae</taxon>
        <taxon>Brevibacillus</taxon>
    </lineage>
</organism>
<dbReference type="PANTHER" id="PTHR36436:SF6">
    <property type="entry name" value="SLL5081 PROTEIN"/>
    <property type="match status" value="1"/>
</dbReference>
<dbReference type="SUPFAM" id="SSF103032">
    <property type="entry name" value="Hypothetical protein YwqG"/>
    <property type="match status" value="1"/>
</dbReference>
<proteinExistence type="predicted"/>
<evidence type="ECO:0000313" key="2">
    <source>
        <dbReference type="Proteomes" id="UP001151071"/>
    </source>
</evidence>
<dbReference type="EMBL" id="JAPYYP010000020">
    <property type="protein sequence ID" value="MDA5109679.1"/>
    <property type="molecule type" value="Genomic_DNA"/>
</dbReference>
<dbReference type="RefSeq" id="WP_271140458.1">
    <property type="nucleotide sequence ID" value="NZ_JAPYYP010000020.1"/>
</dbReference>
<name>A0A9X3TRX9_9BACL</name>
<keyword evidence="2" id="KW-1185">Reference proteome</keyword>
<dbReference type="PANTHER" id="PTHR36436">
    <property type="entry name" value="SLL5081 PROTEIN"/>
    <property type="match status" value="1"/>
</dbReference>